<proteinExistence type="inferred from homology"/>
<keyword evidence="5" id="KW-1185">Reference proteome</keyword>
<comment type="caution">
    <text evidence="4">The sequence shown here is derived from an EMBL/GenBank/DDBJ whole genome shotgun (WGS) entry which is preliminary data.</text>
</comment>
<dbReference type="Pfam" id="PF01535">
    <property type="entry name" value="PPR"/>
    <property type="match status" value="1"/>
</dbReference>
<feature type="repeat" description="PPR" evidence="3">
    <location>
        <begin position="371"/>
        <end position="405"/>
    </location>
</feature>
<feature type="repeat" description="PPR" evidence="3">
    <location>
        <begin position="406"/>
        <end position="440"/>
    </location>
</feature>
<dbReference type="InterPro" id="IPR002885">
    <property type="entry name" value="PPR_rpt"/>
</dbReference>
<evidence type="ECO:0000256" key="3">
    <source>
        <dbReference type="PROSITE-ProRule" id="PRU00708"/>
    </source>
</evidence>
<feature type="repeat" description="PPR" evidence="3">
    <location>
        <begin position="441"/>
        <end position="475"/>
    </location>
</feature>
<evidence type="ECO:0000256" key="2">
    <source>
        <dbReference type="ARBA" id="ARBA00022737"/>
    </source>
</evidence>
<dbReference type="PANTHER" id="PTHR47447:SF28">
    <property type="entry name" value="PENTACOTRIPEPTIDE-REPEAT REGION OF PRORP DOMAIN-CONTAINING PROTEIN"/>
    <property type="match status" value="1"/>
</dbReference>
<feature type="repeat" description="PPR" evidence="3">
    <location>
        <begin position="476"/>
        <end position="510"/>
    </location>
</feature>
<dbReference type="EMBL" id="JAINDJ010000002">
    <property type="protein sequence ID" value="KAG9459327.1"/>
    <property type="molecule type" value="Genomic_DNA"/>
</dbReference>
<reference evidence="4 5" key="1">
    <citation type="submission" date="2021-07" db="EMBL/GenBank/DDBJ databases">
        <title>The Aristolochia fimbriata genome: insights into angiosperm evolution, floral development and chemical biosynthesis.</title>
        <authorList>
            <person name="Jiao Y."/>
        </authorList>
    </citation>
    <scope>NUCLEOTIDE SEQUENCE [LARGE SCALE GENOMIC DNA]</scope>
    <source>
        <strain evidence="4">IBCAS-2021</strain>
        <tissue evidence="4">Leaf</tissue>
    </source>
</reference>
<feature type="repeat" description="PPR" evidence="3">
    <location>
        <begin position="298"/>
        <end position="332"/>
    </location>
</feature>
<keyword evidence="2" id="KW-0677">Repeat</keyword>
<dbReference type="NCBIfam" id="TIGR00756">
    <property type="entry name" value="PPR"/>
    <property type="match status" value="5"/>
</dbReference>
<dbReference type="Gene3D" id="1.25.40.10">
    <property type="entry name" value="Tetratricopeptide repeat domain"/>
    <property type="match status" value="3"/>
</dbReference>
<dbReference type="Gene3D" id="3.90.226.10">
    <property type="entry name" value="2-enoyl-CoA Hydratase, Chain A, domain 1"/>
    <property type="match status" value="1"/>
</dbReference>
<name>A0AAV7FGR6_ARIFI</name>
<comment type="similarity">
    <text evidence="1">Belongs to the PPR family. P subfamily.</text>
</comment>
<dbReference type="PANTHER" id="PTHR47447">
    <property type="entry name" value="OS03G0856100 PROTEIN"/>
    <property type="match status" value="1"/>
</dbReference>
<dbReference type="PROSITE" id="PS51375">
    <property type="entry name" value="PPR"/>
    <property type="match status" value="6"/>
</dbReference>
<feature type="repeat" description="PPR" evidence="3">
    <location>
        <begin position="333"/>
        <end position="367"/>
    </location>
</feature>
<dbReference type="InterPro" id="IPR011990">
    <property type="entry name" value="TPR-like_helical_dom_sf"/>
</dbReference>
<sequence length="788" mass="89650">MNHTRALASSCVSGLWPSPLRSLLINRISCGLVPVKFYRAFSYSSSSQSLSSILFHPYRWDLRLARSSSSLFSVPYCSLGKKLRLLTLPLPFSPNTVSLCTISTENPPWDQTEYCKSNSHCGTTDSDKLCQVIADNSTPDWRMEKAFSQTVVVLSDEVVDIVLQRFRYEEKLAFRFFMWAGRQEGYTHRSQAYTNMIDILSCTRYKAKQFGIVCEILDYMKRKSKTSIPTEALLTILRKYTETHLTEVSKVTKKKRIRVKRQPEISAFNLLVESLCKCSLVDEAEALFYKVKNKVIPDGNTYNILFFGWCRVKIPSKAMKVLEKMIEMGHTPDNFTYNAAMDSFCKAGMVSEALDLFQFMKTKGSTMSSPTAKTYCIMIIALAKCDRMEECFRLLSEMRTSGCVPDVSTYKELIEGMFLAGKVDEAYTFLDEMGNIGYPPDIVTYNCFLKVLCDLKESSEAMRLFQRMVEFGCEPSVHTYNMLITMFFKMGIPDGAFDAWHEMDKRGCARDVDTYCEMIEGLFGSSRVEDACLLLEEVVDKEMKLPYQRFDSFLMHLSEAGNLRAIHTLSDYMRKFYNTAMARRFAVSQKRKTSDSAETPVHAVPQGVNQGQCLLKETQVLLAGRKNPLLFGEFLMYLMKLKTLMVLLVHPRSTSCVLLSGLFSSDDPYKDVEALLAGYRKEPELKLLLPQIVATFGSHKSVPEIIKELKKHLRSTDAEVVGWADEAIQGIGKGAPFSLCLTKNIFLKWLQHEEIKPKWNPPQVEDVYMNEVATLFALLQPDTAELDV</sequence>
<accession>A0AAV7FGR6</accession>
<organism evidence="4 5">
    <name type="scientific">Aristolochia fimbriata</name>
    <name type="common">White veined hardy Dutchman's pipe vine</name>
    <dbReference type="NCBI Taxonomy" id="158543"/>
    <lineage>
        <taxon>Eukaryota</taxon>
        <taxon>Viridiplantae</taxon>
        <taxon>Streptophyta</taxon>
        <taxon>Embryophyta</taxon>
        <taxon>Tracheophyta</taxon>
        <taxon>Spermatophyta</taxon>
        <taxon>Magnoliopsida</taxon>
        <taxon>Magnoliidae</taxon>
        <taxon>Piperales</taxon>
        <taxon>Aristolochiaceae</taxon>
        <taxon>Aristolochia</taxon>
    </lineage>
</organism>
<dbReference type="AlphaFoldDB" id="A0AAV7FGR6"/>
<evidence type="ECO:0000313" key="4">
    <source>
        <dbReference type="EMBL" id="KAG9459327.1"/>
    </source>
</evidence>
<dbReference type="Pfam" id="PF13041">
    <property type="entry name" value="PPR_2"/>
    <property type="match status" value="3"/>
</dbReference>
<evidence type="ECO:0008006" key="6">
    <source>
        <dbReference type="Google" id="ProtNLM"/>
    </source>
</evidence>
<evidence type="ECO:0000256" key="1">
    <source>
        <dbReference type="ARBA" id="ARBA00007626"/>
    </source>
</evidence>
<protein>
    <recommendedName>
        <fullName evidence="6">Pentatricopeptide repeat-containing protein</fullName>
    </recommendedName>
</protein>
<evidence type="ECO:0000313" key="5">
    <source>
        <dbReference type="Proteomes" id="UP000825729"/>
    </source>
</evidence>
<dbReference type="Proteomes" id="UP000825729">
    <property type="component" value="Unassembled WGS sequence"/>
</dbReference>
<gene>
    <name evidence="4" type="ORF">H6P81_003835</name>
</gene>